<dbReference type="EMBL" id="RJSG01000002">
    <property type="protein sequence ID" value="RNL80300.1"/>
    <property type="molecule type" value="Genomic_DNA"/>
</dbReference>
<name>A0A3N0DXG1_9ACTN</name>
<dbReference type="AlphaFoldDB" id="A0A3N0DXG1"/>
<comment type="caution">
    <text evidence="1">The sequence shown here is derived from an EMBL/GenBank/DDBJ whole genome shotgun (WGS) entry which is preliminary data.</text>
</comment>
<protein>
    <submittedName>
        <fullName evidence="1">MarR family transcriptional regulator</fullName>
    </submittedName>
</protein>
<accession>A0A3N0DXG1</accession>
<evidence type="ECO:0000313" key="2">
    <source>
        <dbReference type="Proteomes" id="UP000277094"/>
    </source>
</evidence>
<proteinExistence type="predicted"/>
<gene>
    <name evidence="1" type="ORF">EFL95_04835</name>
</gene>
<evidence type="ECO:0000313" key="1">
    <source>
        <dbReference type="EMBL" id="RNL80300.1"/>
    </source>
</evidence>
<sequence length="168" mass="18596">MTAPDKVRLPVKYWKAALQMSRGLERPNFLPLIALAEKSARALRDDMVTTAHSRGFTELQPLHNPVFATLPPEGARAVDMAHRAGITRQSMGEAIRDLAAHGIVEMVPDPADGRAKIVMFTEYGRKVASSGYSHIIEIDALVREKFGDRDVDATYRVLQGVMELLAEE</sequence>
<dbReference type="Proteomes" id="UP000277094">
    <property type="component" value="Unassembled WGS sequence"/>
</dbReference>
<organism evidence="1 2">
    <name type="scientific">Nocardioides marmorisolisilvae</name>
    <dbReference type="NCBI Taxonomy" id="1542737"/>
    <lineage>
        <taxon>Bacteria</taxon>
        <taxon>Bacillati</taxon>
        <taxon>Actinomycetota</taxon>
        <taxon>Actinomycetes</taxon>
        <taxon>Propionibacteriales</taxon>
        <taxon>Nocardioidaceae</taxon>
        <taxon>Nocardioides</taxon>
    </lineage>
</organism>
<keyword evidence="2" id="KW-1185">Reference proteome</keyword>
<dbReference type="OrthoDB" id="122135at2"/>
<dbReference type="InterPro" id="IPR036388">
    <property type="entry name" value="WH-like_DNA-bd_sf"/>
</dbReference>
<reference evidence="1 2" key="1">
    <citation type="submission" date="2018-11" db="EMBL/GenBank/DDBJ databases">
        <authorList>
            <person name="Li F."/>
        </authorList>
    </citation>
    <scope>NUCLEOTIDE SEQUENCE [LARGE SCALE GENOMIC DNA]</scope>
    <source>
        <strain evidence="1 2">KIS18-7</strain>
    </source>
</reference>
<dbReference type="SUPFAM" id="SSF46785">
    <property type="entry name" value="Winged helix' DNA-binding domain"/>
    <property type="match status" value="1"/>
</dbReference>
<dbReference type="InterPro" id="IPR036390">
    <property type="entry name" value="WH_DNA-bd_sf"/>
</dbReference>
<dbReference type="Gene3D" id="1.10.10.10">
    <property type="entry name" value="Winged helix-like DNA-binding domain superfamily/Winged helix DNA-binding domain"/>
    <property type="match status" value="1"/>
</dbReference>